<dbReference type="Proteomes" id="UP001500456">
    <property type="component" value="Unassembled WGS sequence"/>
</dbReference>
<accession>A0ABP7QC99</accession>
<proteinExistence type="predicted"/>
<name>A0ABP7QC99_9ACTN</name>
<keyword evidence="2" id="KW-1185">Reference proteome</keyword>
<evidence type="ECO:0000313" key="1">
    <source>
        <dbReference type="EMBL" id="GAA3980124.1"/>
    </source>
</evidence>
<evidence type="ECO:0000313" key="2">
    <source>
        <dbReference type="Proteomes" id="UP001500456"/>
    </source>
</evidence>
<gene>
    <name evidence="1" type="ORF">GCM10022232_10250</name>
</gene>
<dbReference type="EMBL" id="BAAAZX010000002">
    <property type="protein sequence ID" value="GAA3980124.1"/>
    <property type="molecule type" value="Genomic_DNA"/>
</dbReference>
<comment type="caution">
    <text evidence="1">The sequence shown here is derived from an EMBL/GenBank/DDBJ whole genome shotgun (WGS) entry which is preliminary data.</text>
</comment>
<dbReference type="RefSeq" id="WP_345561355.1">
    <property type="nucleotide sequence ID" value="NZ_BAAAZX010000002.1"/>
</dbReference>
<organism evidence="1 2">
    <name type="scientific">Streptomyces plumbiresistens</name>
    <dbReference type="NCBI Taxonomy" id="511811"/>
    <lineage>
        <taxon>Bacteria</taxon>
        <taxon>Bacillati</taxon>
        <taxon>Actinomycetota</taxon>
        <taxon>Actinomycetes</taxon>
        <taxon>Kitasatosporales</taxon>
        <taxon>Streptomycetaceae</taxon>
        <taxon>Streptomyces</taxon>
    </lineage>
</organism>
<protein>
    <recommendedName>
        <fullName evidence="3">Peptidoglycan-binding protein</fullName>
    </recommendedName>
</protein>
<reference evidence="2" key="1">
    <citation type="journal article" date="2019" name="Int. J. Syst. Evol. Microbiol.">
        <title>The Global Catalogue of Microorganisms (GCM) 10K type strain sequencing project: providing services to taxonomists for standard genome sequencing and annotation.</title>
        <authorList>
            <consortium name="The Broad Institute Genomics Platform"/>
            <consortium name="The Broad Institute Genome Sequencing Center for Infectious Disease"/>
            <person name="Wu L."/>
            <person name="Ma J."/>
        </authorList>
    </citation>
    <scope>NUCLEOTIDE SEQUENCE [LARGE SCALE GENOMIC DNA]</scope>
    <source>
        <strain evidence="2">JCM 16924</strain>
    </source>
</reference>
<sequence length="535" mass="57599">MAGVFRRIDESATERAERLAGLSERMLKAGSKNDLLDLIDLAFAEPPPEGDPGTLESLGMRYRDQLDEAMGLHERVDRVARKGLPEVWVGDTSVLAQDAVGAVSRAVSDMAEAFEGGSRALIVLADAITEAQSQDSEGRGKLKQALAEMGSDREGFFDEMRENDEEEWDRKNAAHFASYGIGLMRTAVLAAGEACRVAARDLNKWAAEARTGKMATDELSAVDRLMLADASGVNGEAEYNEILTANELERSGRAMENLPPADRARMELLMANASSPQEKAYLMKALAAGHGVGEVETFAGKIHGKDPAWLQEHLAPITTQGDSLDDQGTKYNGSNVNADRQEFDSQGWTQGGDGQEGTCVASSTVTARAMVDPLYALELTGGPSGQEDDPEAFRQRLVDEQHRVHEEGGGGANWEGMGLDGKTEVLNKEVGPDTGGTYELQEVRTADARRDALPEIEKAVAEGKPVPIGVEGFDENGKRSGHAMMIIGQEGDMLQIYNPWGTTTWVSEDDFVNGGMAKASNDGLPNAYAVHLPQD</sequence>
<evidence type="ECO:0008006" key="3">
    <source>
        <dbReference type="Google" id="ProtNLM"/>
    </source>
</evidence>